<proteinExistence type="predicted"/>
<sequence>MGVTWFWAYKLRIMKIAHRQMRVNPFRSLMMSLGVPALPDLPGVSVGSPMTDNFVTPFIAGGLAGSDPRLRCHAS</sequence>
<gene>
    <name evidence="1" type="ORF">Salmuc_04566</name>
</gene>
<protein>
    <submittedName>
        <fullName evidence="1">Uncharacterized protein</fullName>
    </submittedName>
</protein>
<evidence type="ECO:0000313" key="2">
    <source>
        <dbReference type="Proteomes" id="UP000015347"/>
    </source>
</evidence>
<dbReference type="EMBL" id="APVH01000070">
    <property type="protein sequence ID" value="EPX75648.1"/>
    <property type="molecule type" value="Genomic_DNA"/>
</dbReference>
<evidence type="ECO:0000313" key="1">
    <source>
        <dbReference type="EMBL" id="EPX75648.1"/>
    </source>
</evidence>
<organism evidence="1 2">
    <name type="scientific">Salipiger mucosus DSM 16094</name>
    <dbReference type="NCBI Taxonomy" id="1123237"/>
    <lineage>
        <taxon>Bacteria</taxon>
        <taxon>Pseudomonadati</taxon>
        <taxon>Pseudomonadota</taxon>
        <taxon>Alphaproteobacteria</taxon>
        <taxon>Rhodobacterales</taxon>
        <taxon>Roseobacteraceae</taxon>
        <taxon>Salipiger</taxon>
    </lineage>
</organism>
<accession>S9Q7T3</accession>
<dbReference type="Proteomes" id="UP000015347">
    <property type="component" value="Unassembled WGS sequence"/>
</dbReference>
<dbReference type="RefSeq" id="WP_020041615.1">
    <property type="nucleotide sequence ID" value="NZ_KE557290.1"/>
</dbReference>
<reference evidence="2" key="1">
    <citation type="journal article" date="2014" name="Stand. Genomic Sci.">
        <title>Genome sequence of the exopolysaccharide-producing Salipiger mucosus type strain (DSM 16094(T)), a moderately halophilic member of the Roseobacter clade.</title>
        <authorList>
            <person name="Riedel T."/>
            <person name="Spring S."/>
            <person name="Fiebig A."/>
            <person name="Petersen J."/>
            <person name="Kyrpides N.C."/>
            <person name="Goker M."/>
            <person name="Klenk H.P."/>
        </authorList>
    </citation>
    <scope>NUCLEOTIDE SEQUENCE [LARGE SCALE GENOMIC DNA]</scope>
    <source>
        <strain evidence="2">DSM 16094</strain>
    </source>
</reference>
<dbReference type="OrthoDB" id="9989737at2"/>
<name>S9Q7T3_9RHOB</name>
<dbReference type="AlphaFoldDB" id="S9Q7T3"/>
<keyword evidence="2" id="KW-1185">Reference proteome</keyword>
<comment type="caution">
    <text evidence="1">The sequence shown here is derived from an EMBL/GenBank/DDBJ whole genome shotgun (WGS) entry which is preliminary data.</text>
</comment>
<dbReference type="HOGENOM" id="CLU_2668921_0_0_5"/>